<keyword evidence="3 6" id="KW-0732">Signal</keyword>
<dbReference type="Proteomes" id="UP001138672">
    <property type="component" value="Unassembled WGS sequence"/>
</dbReference>
<dbReference type="Proteomes" id="UP001231587">
    <property type="component" value="Unassembled WGS sequence"/>
</dbReference>
<keyword evidence="5" id="KW-0998">Cell outer membrane</keyword>
<dbReference type="AlphaFoldDB" id="A0A9X0YMT0"/>
<evidence type="ECO:0008006" key="13">
    <source>
        <dbReference type="Google" id="ProtNLM"/>
    </source>
</evidence>
<dbReference type="Gene3D" id="1.25.40.390">
    <property type="match status" value="1"/>
</dbReference>
<evidence type="ECO:0000313" key="10">
    <source>
        <dbReference type="EMBL" id="MDQ0337098.1"/>
    </source>
</evidence>
<evidence type="ECO:0000256" key="5">
    <source>
        <dbReference type="ARBA" id="ARBA00023237"/>
    </source>
</evidence>
<protein>
    <recommendedName>
        <fullName evidence="13">RagB/SusD family nutrient uptake outer membrane protein</fullName>
    </recommendedName>
</protein>
<evidence type="ECO:0000256" key="1">
    <source>
        <dbReference type="ARBA" id="ARBA00004442"/>
    </source>
</evidence>
<evidence type="ECO:0000256" key="3">
    <source>
        <dbReference type="ARBA" id="ARBA00022729"/>
    </source>
</evidence>
<dbReference type="InterPro" id="IPR012944">
    <property type="entry name" value="SusD_RagB_dom"/>
</dbReference>
<evidence type="ECO:0000313" key="12">
    <source>
        <dbReference type="Proteomes" id="UP001231587"/>
    </source>
</evidence>
<dbReference type="SUPFAM" id="SSF48452">
    <property type="entry name" value="TPR-like"/>
    <property type="match status" value="1"/>
</dbReference>
<evidence type="ECO:0000259" key="7">
    <source>
        <dbReference type="Pfam" id="PF07980"/>
    </source>
</evidence>
<comment type="similarity">
    <text evidence="2">Belongs to the SusD family.</text>
</comment>
<evidence type="ECO:0000259" key="8">
    <source>
        <dbReference type="Pfam" id="PF14322"/>
    </source>
</evidence>
<evidence type="ECO:0000313" key="11">
    <source>
        <dbReference type="Proteomes" id="UP001138672"/>
    </source>
</evidence>
<gene>
    <name evidence="9" type="ORF">J2Z56_003446</name>
    <name evidence="10" type="ORF">J2Z57_003559</name>
</gene>
<comment type="subcellular location">
    <subcellularLocation>
        <location evidence="1">Cell outer membrane</location>
    </subcellularLocation>
</comment>
<keyword evidence="12" id="KW-1185">Reference proteome</keyword>
<organism evidence="9 11">
    <name type="scientific">Formosa algae</name>
    <dbReference type="NCBI Taxonomy" id="225843"/>
    <lineage>
        <taxon>Bacteria</taxon>
        <taxon>Pseudomonadati</taxon>
        <taxon>Bacteroidota</taxon>
        <taxon>Flavobacteriia</taxon>
        <taxon>Flavobacteriales</taxon>
        <taxon>Flavobacteriaceae</taxon>
        <taxon>Formosa</taxon>
    </lineage>
</organism>
<proteinExistence type="inferred from homology"/>
<keyword evidence="4" id="KW-0472">Membrane</keyword>
<dbReference type="InterPro" id="IPR033985">
    <property type="entry name" value="SusD-like_N"/>
</dbReference>
<sequence length="582" mass="66710">MKNYIFKTYVLSLILGCFFLNSCTELDLSQEDAASSGNWYQTSEQFRESLNETYREVFWPEDEVYEGMDDDWQRRDALNAIKSGSMSSENTGWTTIYKGVTRVIAVIEELETQSVLTDEEAQQYMGEANFLRASFYSYLISHFGDVPFYEQQISVEESFEIERTSKDIVKEKIYEYYDSAAENLPVSYNGLNYATKGAAFAMKARIALYMGDYEIAAEAAKNCMDLNAYELYPDYGELFESTTKNSVETIFHIPRSEELNVIRADNVQDFLPRNHGGYAGRNPTWELLASYECVDGLPIDESPLFDPQNPFKNRDPRLLETIAPFGSLMDGDGLSPSSGSNFMDIDYNPHPFAKVVRDYENNIDIRNQDTRSIGAYAAYNGLLFKKGITKDWKDLRTDPDLIIMRYADVLLMYAESKIELNQIDESVLTALNEVRDRAYANSTFENPAITTTNQDELRYIVRNERRSELAFEGRRYMDLIRWRLAEKALTGYTYGLLTVTVDTNIDVAPTGPLVDNLVNQNLWFWGQTPEIDEDGLPTFTGLLNAGYCRTLNEIIFPERQYLFPIPEQDLLLNPNLTQNPGY</sequence>
<dbReference type="Pfam" id="PF14322">
    <property type="entry name" value="SusD-like_3"/>
    <property type="match status" value="1"/>
</dbReference>
<dbReference type="Pfam" id="PF07980">
    <property type="entry name" value="SusD_RagB"/>
    <property type="match status" value="1"/>
</dbReference>
<reference evidence="9" key="1">
    <citation type="submission" date="2021-03" db="EMBL/GenBank/DDBJ databases">
        <title>Genomic Encyclopedia of Type Strains, Phase IV (KMG-IV): sequencing the most valuable type-strain genomes for metagenomic binning, comparative biology and taxonomic classification.</title>
        <authorList>
            <person name="Goeker M."/>
        </authorList>
    </citation>
    <scope>NUCLEOTIDE SEQUENCE</scope>
    <source>
        <strain evidence="9">DSM 15523</strain>
        <strain evidence="10 12">DSM 16476</strain>
    </source>
</reference>
<feature type="signal peptide" evidence="6">
    <location>
        <begin position="1"/>
        <end position="22"/>
    </location>
</feature>
<dbReference type="RefSeq" id="WP_057780920.1">
    <property type="nucleotide sequence ID" value="NZ_JAGGJQ010000012.1"/>
</dbReference>
<dbReference type="EMBL" id="JAUSUU010000013">
    <property type="protein sequence ID" value="MDQ0337098.1"/>
    <property type="molecule type" value="Genomic_DNA"/>
</dbReference>
<comment type="caution">
    <text evidence="9">The sequence shown here is derived from an EMBL/GenBank/DDBJ whole genome shotgun (WGS) entry which is preliminary data.</text>
</comment>
<dbReference type="InterPro" id="IPR011990">
    <property type="entry name" value="TPR-like_helical_dom_sf"/>
</dbReference>
<feature type="domain" description="RagB/SusD" evidence="7">
    <location>
        <begin position="248"/>
        <end position="582"/>
    </location>
</feature>
<feature type="domain" description="SusD-like N-terminal" evidence="8">
    <location>
        <begin position="85"/>
        <end position="208"/>
    </location>
</feature>
<dbReference type="GO" id="GO:0009279">
    <property type="term" value="C:cell outer membrane"/>
    <property type="evidence" value="ECO:0007669"/>
    <property type="project" value="UniProtKB-SubCell"/>
</dbReference>
<dbReference type="EMBL" id="JAGGJQ010000012">
    <property type="protein sequence ID" value="MBP1841509.1"/>
    <property type="molecule type" value="Genomic_DNA"/>
</dbReference>
<evidence type="ECO:0000256" key="4">
    <source>
        <dbReference type="ARBA" id="ARBA00023136"/>
    </source>
</evidence>
<feature type="chain" id="PRO_5040882912" description="RagB/SusD family nutrient uptake outer membrane protein" evidence="6">
    <location>
        <begin position="23"/>
        <end position="582"/>
    </location>
</feature>
<accession>A0A9X0YMT0</accession>
<name>A0A9X0YMT0_9FLAO</name>
<evidence type="ECO:0000256" key="6">
    <source>
        <dbReference type="SAM" id="SignalP"/>
    </source>
</evidence>
<evidence type="ECO:0000313" key="9">
    <source>
        <dbReference type="EMBL" id="MBP1841509.1"/>
    </source>
</evidence>
<evidence type="ECO:0000256" key="2">
    <source>
        <dbReference type="ARBA" id="ARBA00006275"/>
    </source>
</evidence>